<dbReference type="PANTHER" id="PTHR10545">
    <property type="entry name" value="DIAMINE N-ACETYLTRANSFERASE"/>
    <property type="match status" value="1"/>
</dbReference>
<keyword evidence="2 5" id="KW-0808">Transferase</keyword>
<organism evidence="5 6">
    <name type="scientific">Coraliomargarita akajimensis (strain DSM 45221 / IAM 15411 / JCM 23193 / KCTC 12865 / 04OKA010-24)</name>
    <dbReference type="NCBI Taxonomy" id="583355"/>
    <lineage>
        <taxon>Bacteria</taxon>
        <taxon>Pseudomonadati</taxon>
        <taxon>Verrucomicrobiota</taxon>
        <taxon>Opitutia</taxon>
        <taxon>Puniceicoccales</taxon>
        <taxon>Coraliomargaritaceae</taxon>
        <taxon>Coraliomargarita</taxon>
    </lineage>
</organism>
<dbReference type="eggNOG" id="COG0454">
    <property type="taxonomic scope" value="Bacteria"/>
</dbReference>
<evidence type="ECO:0000256" key="1">
    <source>
        <dbReference type="ARBA" id="ARBA00008694"/>
    </source>
</evidence>
<dbReference type="InterPro" id="IPR051016">
    <property type="entry name" value="Diverse_Substrate_AcTransf"/>
</dbReference>
<dbReference type="Proteomes" id="UP000000925">
    <property type="component" value="Chromosome"/>
</dbReference>
<evidence type="ECO:0000256" key="3">
    <source>
        <dbReference type="ARBA" id="ARBA00023315"/>
    </source>
</evidence>
<dbReference type="STRING" id="583355.Caka_2830"/>
<dbReference type="CDD" id="cd04301">
    <property type="entry name" value="NAT_SF"/>
    <property type="match status" value="1"/>
</dbReference>
<dbReference type="Pfam" id="PF00583">
    <property type="entry name" value="Acetyltransf_1"/>
    <property type="match status" value="1"/>
</dbReference>
<dbReference type="HOGENOM" id="CLU_013985_41_3_0"/>
<protein>
    <submittedName>
        <fullName evidence="5">GCN5-related N-acetyltransferase</fullName>
    </submittedName>
</protein>
<evidence type="ECO:0000313" key="6">
    <source>
        <dbReference type="Proteomes" id="UP000000925"/>
    </source>
</evidence>
<feature type="domain" description="N-acetyltransferase" evidence="4">
    <location>
        <begin position="1"/>
        <end position="149"/>
    </location>
</feature>
<dbReference type="KEGG" id="caa:Caka_2830"/>
<gene>
    <name evidence="5" type="ordered locus">Caka_2830</name>
</gene>
<proteinExistence type="inferred from homology"/>
<evidence type="ECO:0000259" key="4">
    <source>
        <dbReference type="PROSITE" id="PS51186"/>
    </source>
</evidence>
<dbReference type="Gene3D" id="3.40.630.30">
    <property type="match status" value="1"/>
</dbReference>
<dbReference type="AlphaFoldDB" id="D5EQM9"/>
<dbReference type="RefSeq" id="WP_013044565.1">
    <property type="nucleotide sequence ID" value="NC_014008.1"/>
</dbReference>
<sequence length="158" mass="18283">MHLLPIQAKHIKQTLSLIQELARYEGLEHLLEVDETRLQELMFGPSPIIFGLMAWDRRTPIGLATYYYNASTFAGTRGLFIEDIFVLESHRRLGIGKALFERIIEIARTGNCGRVEWLALDWNTSALDFYQKMGAIIQPDWRRMRLPLSTTERIHNPA</sequence>
<keyword evidence="6" id="KW-1185">Reference proteome</keyword>
<dbReference type="InterPro" id="IPR016181">
    <property type="entry name" value="Acyl_CoA_acyltransferase"/>
</dbReference>
<dbReference type="FunFam" id="3.40.630.30:FF:000064">
    <property type="entry name" value="GNAT family acetyltransferase"/>
    <property type="match status" value="1"/>
</dbReference>
<keyword evidence="3" id="KW-0012">Acyltransferase</keyword>
<dbReference type="InterPro" id="IPR000182">
    <property type="entry name" value="GNAT_dom"/>
</dbReference>
<evidence type="ECO:0000256" key="2">
    <source>
        <dbReference type="ARBA" id="ARBA00022679"/>
    </source>
</evidence>
<dbReference type="PANTHER" id="PTHR10545:SF29">
    <property type="entry name" value="GH14572P-RELATED"/>
    <property type="match status" value="1"/>
</dbReference>
<dbReference type="SUPFAM" id="SSF55729">
    <property type="entry name" value="Acyl-CoA N-acyltransferases (Nat)"/>
    <property type="match status" value="1"/>
</dbReference>
<dbReference type="PROSITE" id="PS51186">
    <property type="entry name" value="GNAT"/>
    <property type="match status" value="1"/>
</dbReference>
<dbReference type="EMBL" id="CP001998">
    <property type="protein sequence ID" value="ADE55843.1"/>
    <property type="molecule type" value="Genomic_DNA"/>
</dbReference>
<dbReference type="OrthoDB" id="9792929at2"/>
<comment type="similarity">
    <text evidence="1">Belongs to the acetyltransferase family.</text>
</comment>
<dbReference type="GO" id="GO:0008080">
    <property type="term" value="F:N-acetyltransferase activity"/>
    <property type="evidence" value="ECO:0007669"/>
    <property type="project" value="UniProtKB-ARBA"/>
</dbReference>
<accession>D5EQM9</accession>
<evidence type="ECO:0000313" key="5">
    <source>
        <dbReference type="EMBL" id="ADE55843.1"/>
    </source>
</evidence>
<name>D5EQM9_CORAD</name>
<reference evidence="5 6" key="1">
    <citation type="journal article" date="2010" name="Stand. Genomic Sci.">
        <title>Complete genome sequence of Coraliomargarita akajimensis type strain (04OKA010-24).</title>
        <authorList>
            <person name="Mavromatis K."/>
            <person name="Abt B."/>
            <person name="Brambilla E."/>
            <person name="Lapidus A."/>
            <person name="Copeland A."/>
            <person name="Deshpande S."/>
            <person name="Nolan M."/>
            <person name="Lucas S."/>
            <person name="Tice H."/>
            <person name="Cheng J.F."/>
            <person name="Han C."/>
            <person name="Detter J.C."/>
            <person name="Woyke T."/>
            <person name="Goodwin L."/>
            <person name="Pitluck S."/>
            <person name="Held B."/>
            <person name="Brettin T."/>
            <person name="Tapia R."/>
            <person name="Ivanova N."/>
            <person name="Mikhailova N."/>
            <person name="Pati A."/>
            <person name="Liolios K."/>
            <person name="Chen A."/>
            <person name="Palaniappan K."/>
            <person name="Land M."/>
            <person name="Hauser L."/>
            <person name="Chang Y.J."/>
            <person name="Jeffries C.D."/>
            <person name="Rohde M."/>
            <person name="Goker M."/>
            <person name="Bristow J."/>
            <person name="Eisen J.A."/>
            <person name="Markowitz V."/>
            <person name="Hugenholtz P."/>
            <person name="Klenk H.P."/>
            <person name="Kyrpides N.C."/>
        </authorList>
    </citation>
    <scope>NUCLEOTIDE SEQUENCE [LARGE SCALE GENOMIC DNA]</scope>
    <source>
        <strain evidence="6">DSM 45221 / IAM 15411 / JCM 23193 / KCTC 12865</strain>
    </source>
</reference>